<keyword evidence="14" id="KW-1185">Reference proteome</keyword>
<comment type="catalytic activity">
    <reaction evidence="9 10">
        <text>a long-chain fatty acyl-CoA + 2 NADPH + 2 H(+) = a long-chain primary fatty alcohol + 2 NADP(+) + CoA</text>
        <dbReference type="Rhea" id="RHEA:52716"/>
        <dbReference type="ChEBI" id="CHEBI:15378"/>
        <dbReference type="ChEBI" id="CHEBI:57287"/>
        <dbReference type="ChEBI" id="CHEBI:57783"/>
        <dbReference type="ChEBI" id="CHEBI:58349"/>
        <dbReference type="ChEBI" id="CHEBI:77396"/>
        <dbReference type="ChEBI" id="CHEBI:83139"/>
        <dbReference type="EC" id="1.2.1.84"/>
    </reaction>
</comment>
<dbReference type="AlphaFoldDB" id="A0AAW2EHQ6"/>
<dbReference type="GO" id="GO:0080019">
    <property type="term" value="F:alcohol-forming very long-chain fatty acyl-CoA reductase activity"/>
    <property type="evidence" value="ECO:0007669"/>
    <property type="project" value="InterPro"/>
</dbReference>
<dbReference type="Proteomes" id="UP001430953">
    <property type="component" value="Unassembled WGS sequence"/>
</dbReference>
<proteinExistence type="inferred from homology"/>
<organism evidence="13 14">
    <name type="scientific">Cardiocondyla obscurior</name>
    <dbReference type="NCBI Taxonomy" id="286306"/>
    <lineage>
        <taxon>Eukaryota</taxon>
        <taxon>Metazoa</taxon>
        <taxon>Ecdysozoa</taxon>
        <taxon>Arthropoda</taxon>
        <taxon>Hexapoda</taxon>
        <taxon>Insecta</taxon>
        <taxon>Pterygota</taxon>
        <taxon>Neoptera</taxon>
        <taxon>Endopterygota</taxon>
        <taxon>Hymenoptera</taxon>
        <taxon>Apocrita</taxon>
        <taxon>Aculeata</taxon>
        <taxon>Formicoidea</taxon>
        <taxon>Formicidae</taxon>
        <taxon>Myrmicinae</taxon>
        <taxon>Cardiocondyla</taxon>
    </lineage>
</organism>
<reference evidence="13 14" key="1">
    <citation type="submission" date="2023-03" db="EMBL/GenBank/DDBJ databases">
        <title>High recombination rates correlate with genetic variation in Cardiocondyla obscurior ants.</title>
        <authorList>
            <person name="Errbii M."/>
        </authorList>
    </citation>
    <scope>NUCLEOTIDE SEQUENCE [LARGE SCALE GENOMIC DNA]</scope>
    <source>
        <strain evidence="13">Alpha-2009</strain>
        <tissue evidence="13">Whole body</tissue>
    </source>
</reference>
<evidence type="ECO:0000256" key="6">
    <source>
        <dbReference type="ARBA" id="ARBA00022989"/>
    </source>
</evidence>
<keyword evidence="10" id="KW-0560">Oxidoreductase</keyword>
<dbReference type="GO" id="GO:0102965">
    <property type="term" value="F:alcohol-forming long-chain fatty acyl-CoA reductase activity"/>
    <property type="evidence" value="ECO:0007669"/>
    <property type="project" value="UniProtKB-EC"/>
</dbReference>
<keyword evidence="3 10" id="KW-0444">Lipid biosynthesis</keyword>
<evidence type="ECO:0000313" key="13">
    <source>
        <dbReference type="EMBL" id="KAL0103266.1"/>
    </source>
</evidence>
<evidence type="ECO:0000256" key="5">
    <source>
        <dbReference type="ARBA" id="ARBA00022857"/>
    </source>
</evidence>
<dbReference type="Pfam" id="PF03015">
    <property type="entry name" value="Sterile"/>
    <property type="match status" value="1"/>
</dbReference>
<dbReference type="PANTHER" id="PTHR11011:SF24">
    <property type="entry name" value="FATTY ACYL-COA REDUCTASE"/>
    <property type="match status" value="1"/>
</dbReference>
<dbReference type="Gene3D" id="3.40.50.720">
    <property type="entry name" value="NAD(P)-binding Rossmann-like Domain"/>
    <property type="match status" value="1"/>
</dbReference>
<comment type="caution">
    <text evidence="13">The sequence shown here is derived from an EMBL/GenBank/DDBJ whole genome shotgun (WGS) entry which is preliminary data.</text>
</comment>
<dbReference type="InterPro" id="IPR033640">
    <property type="entry name" value="FAR_C"/>
</dbReference>
<evidence type="ECO:0000256" key="1">
    <source>
        <dbReference type="ARBA" id="ARBA00004141"/>
    </source>
</evidence>
<evidence type="ECO:0000313" key="14">
    <source>
        <dbReference type="Proteomes" id="UP001430953"/>
    </source>
</evidence>
<dbReference type="FunFam" id="3.40.50.720:FF:000143">
    <property type="entry name" value="Fatty acyl-CoA reductase"/>
    <property type="match status" value="1"/>
</dbReference>
<evidence type="ECO:0000256" key="3">
    <source>
        <dbReference type="ARBA" id="ARBA00022516"/>
    </source>
</evidence>
<evidence type="ECO:0000256" key="8">
    <source>
        <dbReference type="ARBA" id="ARBA00023136"/>
    </source>
</evidence>
<accession>A0AAW2EHQ6</accession>
<dbReference type="CDD" id="cd05236">
    <property type="entry name" value="FAR-N_SDR_e"/>
    <property type="match status" value="1"/>
</dbReference>
<keyword evidence="5 10" id="KW-0521">NADP</keyword>
<evidence type="ECO:0000256" key="2">
    <source>
        <dbReference type="ARBA" id="ARBA00005928"/>
    </source>
</evidence>
<feature type="transmembrane region" description="Helical" evidence="10">
    <location>
        <begin position="470"/>
        <end position="491"/>
    </location>
</feature>
<dbReference type="InterPro" id="IPR013120">
    <property type="entry name" value="FAR_NAD-bd"/>
</dbReference>
<feature type="transmembrane region" description="Helical" evidence="10">
    <location>
        <begin position="351"/>
        <end position="373"/>
    </location>
</feature>
<dbReference type="SUPFAM" id="SSF51735">
    <property type="entry name" value="NAD(P)-binding Rossmann-fold domains"/>
    <property type="match status" value="1"/>
</dbReference>
<keyword evidence="8 10" id="KW-0472">Membrane</keyword>
<name>A0AAW2EHQ6_9HYME</name>
<dbReference type="PANTHER" id="PTHR11011">
    <property type="entry name" value="MALE STERILITY PROTEIN 2-RELATED"/>
    <property type="match status" value="1"/>
</dbReference>
<dbReference type="CDD" id="cd09071">
    <property type="entry name" value="FAR_C"/>
    <property type="match status" value="1"/>
</dbReference>
<dbReference type="Pfam" id="PF07993">
    <property type="entry name" value="NAD_binding_4"/>
    <property type="match status" value="1"/>
</dbReference>
<dbReference type="EMBL" id="JADYXP020000021">
    <property type="protein sequence ID" value="KAL0103266.1"/>
    <property type="molecule type" value="Genomic_DNA"/>
</dbReference>
<keyword evidence="4 10" id="KW-0812">Transmembrane</keyword>
<keyword evidence="7 10" id="KW-0443">Lipid metabolism</keyword>
<evidence type="ECO:0000256" key="10">
    <source>
        <dbReference type="RuleBase" id="RU363097"/>
    </source>
</evidence>
<protein>
    <recommendedName>
        <fullName evidence="10">Fatty acyl-CoA reductase</fullName>
        <ecNumber evidence="10">1.2.1.84</ecNumber>
    </recommendedName>
</protein>
<dbReference type="GO" id="GO:0016020">
    <property type="term" value="C:membrane"/>
    <property type="evidence" value="ECO:0007669"/>
    <property type="project" value="UniProtKB-SubCell"/>
</dbReference>
<keyword evidence="6 10" id="KW-1133">Transmembrane helix</keyword>
<comment type="subcellular location">
    <subcellularLocation>
        <location evidence="1">Membrane</location>
        <topology evidence="1">Multi-pass membrane protein</topology>
    </subcellularLocation>
</comment>
<dbReference type="InterPro" id="IPR036291">
    <property type="entry name" value="NAD(P)-bd_dom_sf"/>
</dbReference>
<gene>
    <name evidence="13" type="ORF">PUN28_017515</name>
</gene>
<evidence type="ECO:0000256" key="9">
    <source>
        <dbReference type="ARBA" id="ARBA00052530"/>
    </source>
</evidence>
<dbReference type="GO" id="GO:0035336">
    <property type="term" value="P:long-chain fatty-acyl-CoA metabolic process"/>
    <property type="evidence" value="ECO:0007669"/>
    <property type="project" value="TreeGrafter"/>
</dbReference>
<evidence type="ECO:0000256" key="7">
    <source>
        <dbReference type="ARBA" id="ARBA00023098"/>
    </source>
</evidence>
<dbReference type="GO" id="GO:0005777">
    <property type="term" value="C:peroxisome"/>
    <property type="evidence" value="ECO:0007669"/>
    <property type="project" value="TreeGrafter"/>
</dbReference>
<comment type="similarity">
    <text evidence="2 10">Belongs to the fatty acyl-CoA reductase family.</text>
</comment>
<sequence length="499" mass="56978">MTIDSVMSIPEFYAGQSIFLTGATGFLGKVLIEKVLRSCPDVGEIFLLIRPKKGMSIDDRLKNMLKLPLFDKLREEQCSVFSKLIPISGDSKKKSLGLSDADVQMLIDRVTIIIHGAASVRFNDSLKNAICTNIRATRDICILAQSMKKLITLLYISTAYTSPHRPVLEEKVYPPIADWRKMIDIAESLDEHTLNILTAKCLEYAPNTYMFSKNLSEHVIETYSSFLPCAIVRPSMVFPSIEEPFPGWVDNIYGTIGFYVGSGKGVLRVALNNYNVYLDIVPVDIVIKAILVTCWKVGSTTHTPGSNFVVNNTCQNLFTYEYIGIMLGIEIKEIPFENSIFPSRVVQTNNWILYYTLMILLHMLPALIVDTILKRSGRQPFLVRLQRNVFVATQAVGWFACNEWKFTDTNHLALLSSIPPNDRANFSFNYVGYDSKEYFRYCVIGAKKFLINEDMNKIDGLKVNVKRMDFIFDVMKHIVAVSVLWMTFKWFKWFIYYML</sequence>
<evidence type="ECO:0000256" key="4">
    <source>
        <dbReference type="ARBA" id="ARBA00022692"/>
    </source>
</evidence>
<evidence type="ECO:0000259" key="12">
    <source>
        <dbReference type="Pfam" id="PF07993"/>
    </source>
</evidence>
<feature type="domain" description="Thioester reductase (TE)" evidence="12">
    <location>
        <begin position="20"/>
        <end position="290"/>
    </location>
</feature>
<dbReference type="InterPro" id="IPR026055">
    <property type="entry name" value="FAR"/>
</dbReference>
<comment type="function">
    <text evidence="10">Catalyzes the reduction of fatty acyl-CoA to fatty alcohols.</text>
</comment>
<evidence type="ECO:0000259" key="11">
    <source>
        <dbReference type="Pfam" id="PF03015"/>
    </source>
</evidence>
<dbReference type="EC" id="1.2.1.84" evidence="10"/>
<feature type="domain" description="Fatty acyl-CoA reductase C-terminal" evidence="11">
    <location>
        <begin position="361"/>
        <end position="453"/>
    </location>
</feature>